<feature type="compositionally biased region" description="Polar residues" evidence="1">
    <location>
        <begin position="297"/>
        <end position="308"/>
    </location>
</feature>
<accession>A0A0A1T8F2</accession>
<reference evidence="2 3" key="1">
    <citation type="journal article" date="2015" name="Genome Announc.">
        <title>Draft Genome Sequence and Gene Annotation of the Entomopathogenic Fungus Verticillium hemipterigenum.</title>
        <authorList>
            <person name="Horn F."/>
            <person name="Habel A."/>
            <person name="Scharf D.H."/>
            <person name="Dworschak J."/>
            <person name="Brakhage A.A."/>
            <person name="Guthke R."/>
            <person name="Hertweck C."/>
            <person name="Linde J."/>
        </authorList>
    </citation>
    <scope>NUCLEOTIDE SEQUENCE [LARGE SCALE GENOMIC DNA]</scope>
</reference>
<dbReference type="HOGENOM" id="CLU_885903_0_0_1"/>
<dbReference type="OrthoDB" id="4971707at2759"/>
<gene>
    <name evidence="2" type="ORF">VHEMI02522</name>
</gene>
<evidence type="ECO:0000313" key="2">
    <source>
        <dbReference type="EMBL" id="CEJ82460.1"/>
    </source>
</evidence>
<name>A0A0A1T8F2_9HYPO</name>
<evidence type="ECO:0000256" key="1">
    <source>
        <dbReference type="SAM" id="MobiDB-lite"/>
    </source>
</evidence>
<dbReference type="AlphaFoldDB" id="A0A0A1T8F2"/>
<sequence length="316" mass="34887">MSHSKPLWLVQPCLDASVYRESLIGSIVKYPDMPSERHIPYRSKARPKDILADLDPAAVQVRNVEFWRSKIKDGHIKAAVNDIFKLMGELNNKETHSNKATVARMWHMDSPGEKFKTLLQNKEYFEEAFELLRENHGEGYFISDIVTFVNLEIADNKSSSKTGDISAQIPVDPSTGINVGGGTGIVVVKEDKFSASFEGELIVFVGYRRITLRKTKGFRAWLTRLFRGSYYGCVISPAGSYYGSDYVAEVEDRPVEGQTNFLSGGGAADFTEKPETEEEKLNAKIVEELGFDISIGGHTSSGATTDALSSEAAPAS</sequence>
<dbReference type="EMBL" id="CDHN01000001">
    <property type="protein sequence ID" value="CEJ82460.1"/>
    <property type="molecule type" value="Genomic_DNA"/>
</dbReference>
<organism evidence="2 3">
    <name type="scientific">[Torrubiella] hemipterigena</name>
    <dbReference type="NCBI Taxonomy" id="1531966"/>
    <lineage>
        <taxon>Eukaryota</taxon>
        <taxon>Fungi</taxon>
        <taxon>Dikarya</taxon>
        <taxon>Ascomycota</taxon>
        <taxon>Pezizomycotina</taxon>
        <taxon>Sordariomycetes</taxon>
        <taxon>Hypocreomycetidae</taxon>
        <taxon>Hypocreales</taxon>
        <taxon>Clavicipitaceae</taxon>
        <taxon>Clavicipitaceae incertae sedis</taxon>
        <taxon>'Torrubiella' clade</taxon>
    </lineage>
</organism>
<dbReference type="Proteomes" id="UP000039046">
    <property type="component" value="Unassembled WGS sequence"/>
</dbReference>
<proteinExistence type="predicted"/>
<feature type="region of interest" description="Disordered" evidence="1">
    <location>
        <begin position="297"/>
        <end position="316"/>
    </location>
</feature>
<protein>
    <submittedName>
        <fullName evidence="2">Uncharacterized protein</fullName>
    </submittedName>
</protein>
<keyword evidence="3" id="KW-1185">Reference proteome</keyword>
<evidence type="ECO:0000313" key="3">
    <source>
        <dbReference type="Proteomes" id="UP000039046"/>
    </source>
</evidence>